<keyword evidence="4" id="KW-1185">Reference proteome</keyword>
<feature type="domain" description="Reverse transcriptase/retrotransposon-derived protein RNase H-like" evidence="2">
    <location>
        <begin position="158"/>
        <end position="255"/>
    </location>
</feature>
<gene>
    <name evidence="3" type="primary">TY3B-I_7</name>
    <name evidence="3" type="ORF">A0J61_10785</name>
</gene>
<dbReference type="AlphaFoldDB" id="A0A1C7MXM2"/>
<sequence length="361" mass="41432">MALYGLQYQIKRAAFGLLNVSSVVQRSITSLFADLDYCVHYNNDIYVATDDSIDNHVRCLQTVLSRLTRSNLHINHEKLNLMQKSTFVLGFRLSHDALTLSMRKVTNVLSWPETVQNSKELSHRLGVINCFREHVPRISTLMAPLNNLKNHPNIKEVWTAEHSKAMRTLQLVLADTPVLSCPNLKYPLHLVTDASAYGIGGCLYQVFDNKIRYIGFVARTLSKAERNYGSSRREILAFLYCTTKWKQWLSGQRFHYYTDNIGVLYLHTQTIINRIIGNYYEMIYEFDFDITFCAGVRNILADHLSRLLYPEDADQTLERGEQVIDTQVETKAASEIAKESRDNLPHVTLEINSENNTDCEA</sequence>
<dbReference type="InterPro" id="IPR050951">
    <property type="entry name" value="Retrovirus_Pol_polyprotein"/>
</dbReference>
<dbReference type="Pfam" id="PF00078">
    <property type="entry name" value="RVT_1"/>
    <property type="match status" value="1"/>
</dbReference>
<dbReference type="InterPro" id="IPR043502">
    <property type="entry name" value="DNA/RNA_pol_sf"/>
</dbReference>
<protein>
    <submittedName>
        <fullName evidence="3">Transposon Ty3-I Gag-Pol polyprotein</fullName>
    </submittedName>
</protein>
<evidence type="ECO:0000259" key="2">
    <source>
        <dbReference type="Pfam" id="PF17919"/>
    </source>
</evidence>
<evidence type="ECO:0000313" key="3">
    <source>
        <dbReference type="EMBL" id="OBZ81166.1"/>
    </source>
</evidence>
<dbReference type="InterPro" id="IPR043128">
    <property type="entry name" value="Rev_trsase/Diguanyl_cyclase"/>
</dbReference>
<feature type="domain" description="Reverse transcriptase" evidence="1">
    <location>
        <begin position="7"/>
        <end position="93"/>
    </location>
</feature>
<evidence type="ECO:0000259" key="1">
    <source>
        <dbReference type="Pfam" id="PF00078"/>
    </source>
</evidence>
<dbReference type="CDD" id="cd09274">
    <property type="entry name" value="RNase_HI_RT_Ty3"/>
    <property type="match status" value="1"/>
</dbReference>
<dbReference type="Gene3D" id="3.30.70.270">
    <property type="match status" value="2"/>
</dbReference>
<name>A0A1C7MXM2_9FUNG</name>
<comment type="caution">
    <text evidence="3">The sequence shown here is derived from an EMBL/GenBank/DDBJ whole genome shotgun (WGS) entry which is preliminary data.</text>
</comment>
<dbReference type="SUPFAM" id="SSF56672">
    <property type="entry name" value="DNA/RNA polymerases"/>
    <property type="match status" value="1"/>
</dbReference>
<reference evidence="3 4" key="1">
    <citation type="submission" date="2016-03" db="EMBL/GenBank/DDBJ databases">
        <title>Choanephora cucurbitarum.</title>
        <authorList>
            <person name="Min B."/>
            <person name="Park H."/>
            <person name="Park J.-H."/>
            <person name="Shin H.-D."/>
            <person name="Choi I.-G."/>
        </authorList>
    </citation>
    <scope>NUCLEOTIDE SEQUENCE [LARGE SCALE GENOMIC DNA]</scope>
    <source>
        <strain evidence="3 4">KUS-F28377</strain>
    </source>
</reference>
<dbReference type="PANTHER" id="PTHR37984">
    <property type="entry name" value="PROTEIN CBG26694"/>
    <property type="match status" value="1"/>
</dbReference>
<proteinExistence type="predicted"/>
<dbReference type="InterPro" id="IPR000477">
    <property type="entry name" value="RT_dom"/>
</dbReference>
<dbReference type="Proteomes" id="UP000093000">
    <property type="component" value="Unassembled WGS sequence"/>
</dbReference>
<dbReference type="EMBL" id="LUGH01001391">
    <property type="protein sequence ID" value="OBZ81166.1"/>
    <property type="molecule type" value="Genomic_DNA"/>
</dbReference>
<dbReference type="InParanoid" id="A0A1C7MXM2"/>
<organism evidence="3 4">
    <name type="scientific">Choanephora cucurbitarum</name>
    <dbReference type="NCBI Taxonomy" id="101091"/>
    <lineage>
        <taxon>Eukaryota</taxon>
        <taxon>Fungi</taxon>
        <taxon>Fungi incertae sedis</taxon>
        <taxon>Mucoromycota</taxon>
        <taxon>Mucoromycotina</taxon>
        <taxon>Mucoromycetes</taxon>
        <taxon>Mucorales</taxon>
        <taxon>Mucorineae</taxon>
        <taxon>Choanephoraceae</taxon>
        <taxon>Choanephoroideae</taxon>
        <taxon>Choanephora</taxon>
    </lineage>
</organism>
<evidence type="ECO:0000313" key="4">
    <source>
        <dbReference type="Proteomes" id="UP000093000"/>
    </source>
</evidence>
<dbReference type="PANTHER" id="PTHR37984:SF15">
    <property type="entry name" value="INTEGRASE CATALYTIC DOMAIN-CONTAINING PROTEIN"/>
    <property type="match status" value="1"/>
</dbReference>
<dbReference type="InterPro" id="IPR041577">
    <property type="entry name" value="RT_RNaseH_2"/>
</dbReference>
<dbReference type="OrthoDB" id="2287420at2759"/>
<dbReference type="STRING" id="101091.A0A1C7MXM2"/>
<dbReference type="Pfam" id="PF17919">
    <property type="entry name" value="RT_RNaseH_2"/>
    <property type="match status" value="1"/>
</dbReference>
<accession>A0A1C7MXM2</accession>